<dbReference type="Gene3D" id="3.10.450.50">
    <property type="match status" value="1"/>
</dbReference>
<reference evidence="2 3" key="1">
    <citation type="submission" date="2010-12" db="EMBL/GenBank/DDBJ databases">
        <authorList>
            <person name="Muzny D."/>
            <person name="Qin X."/>
            <person name="Deng J."/>
            <person name="Jiang H."/>
            <person name="Liu Y."/>
            <person name="Qu J."/>
            <person name="Song X.-Z."/>
            <person name="Zhang L."/>
            <person name="Thornton R."/>
            <person name="Coyle M."/>
            <person name="Francisco L."/>
            <person name="Jackson L."/>
            <person name="Javaid M."/>
            <person name="Korchina V."/>
            <person name="Kovar C."/>
            <person name="Mata R."/>
            <person name="Mathew T."/>
            <person name="Ngo R."/>
            <person name="Nguyen L."/>
            <person name="Nguyen N."/>
            <person name="Okwuonu G."/>
            <person name="Ongeri F."/>
            <person name="Pham C."/>
            <person name="Simmons D."/>
            <person name="Wilczek-Boney K."/>
            <person name="Hale W."/>
            <person name="Jakkamsetti A."/>
            <person name="Pham P."/>
            <person name="Ruth R."/>
            <person name="San Lucas F."/>
            <person name="Warren J."/>
            <person name="Zhang J."/>
            <person name="Zhao Z."/>
            <person name="Zhou C."/>
            <person name="Zhu D."/>
            <person name="Lee S."/>
            <person name="Bess C."/>
            <person name="Blankenburg K."/>
            <person name="Forbes L."/>
            <person name="Fu Q."/>
            <person name="Gubbala S."/>
            <person name="Hirani K."/>
            <person name="Jayaseelan J.C."/>
            <person name="Lara F."/>
            <person name="Munidasa M."/>
            <person name="Palculict T."/>
            <person name="Patil S."/>
            <person name="Pu L.-L."/>
            <person name="Saada N."/>
            <person name="Tang L."/>
            <person name="Weissenberger G."/>
            <person name="Zhu Y."/>
            <person name="Hemphill L."/>
            <person name="Shang Y."/>
            <person name="Youmans B."/>
            <person name="Ayvaz T."/>
            <person name="Ross M."/>
            <person name="Santibanez J."/>
            <person name="Aqrawi P."/>
            <person name="Gross S."/>
            <person name="Joshi V."/>
            <person name="Fowler G."/>
            <person name="Nazareth L."/>
            <person name="Reid J."/>
            <person name="Worley K."/>
            <person name="Petrosino J."/>
            <person name="Highlander S."/>
            <person name="Gibbs R."/>
        </authorList>
    </citation>
    <scope>NUCLEOTIDE SEQUENCE [LARGE SCALE GENOMIC DNA]</scope>
    <source>
        <strain evidence="2 3">ATCC 51599</strain>
    </source>
</reference>
<dbReference type="SUPFAM" id="SSF54427">
    <property type="entry name" value="NTF2-like"/>
    <property type="match status" value="1"/>
</dbReference>
<dbReference type="AlphaFoldDB" id="E7RYC3"/>
<accession>E7RYC3</accession>
<comment type="caution">
    <text evidence="2">The sequence shown here is derived from an EMBL/GenBank/DDBJ whole genome shotgun (WGS) entry which is preliminary data.</text>
</comment>
<dbReference type="HOGENOM" id="CLU_084893_2_0_4"/>
<dbReference type="InterPro" id="IPR037401">
    <property type="entry name" value="SnoaL-like"/>
</dbReference>
<dbReference type="InterPro" id="IPR032710">
    <property type="entry name" value="NTF2-like_dom_sf"/>
</dbReference>
<keyword evidence="3" id="KW-1185">Reference proteome</keyword>
<dbReference type="Pfam" id="PF13474">
    <property type="entry name" value="SnoaL_3"/>
    <property type="match status" value="1"/>
</dbReference>
<gene>
    <name evidence="2" type="ORF">HMPREF0551_1687</name>
</gene>
<protein>
    <recommendedName>
        <fullName evidence="1">SnoaL-like domain-containing protein</fullName>
    </recommendedName>
</protein>
<evidence type="ECO:0000313" key="2">
    <source>
        <dbReference type="EMBL" id="EFV94584.1"/>
    </source>
</evidence>
<dbReference type="Proteomes" id="UP000011021">
    <property type="component" value="Unassembled WGS sequence"/>
</dbReference>
<organism evidence="2 3">
    <name type="scientific">Lautropia mirabilis ATCC 51599</name>
    <dbReference type="NCBI Taxonomy" id="887898"/>
    <lineage>
        <taxon>Bacteria</taxon>
        <taxon>Pseudomonadati</taxon>
        <taxon>Pseudomonadota</taxon>
        <taxon>Betaproteobacteria</taxon>
        <taxon>Burkholderiales</taxon>
        <taxon>Burkholderiaceae</taxon>
        <taxon>Lautropia</taxon>
    </lineage>
</organism>
<dbReference type="STRING" id="887898.HMPREF0551_1687"/>
<feature type="domain" description="SnoaL-like" evidence="1">
    <location>
        <begin position="31"/>
        <end position="144"/>
    </location>
</feature>
<evidence type="ECO:0000259" key="1">
    <source>
        <dbReference type="Pfam" id="PF13474"/>
    </source>
</evidence>
<dbReference type="EMBL" id="AEQP01000015">
    <property type="protein sequence ID" value="EFV94584.1"/>
    <property type="molecule type" value="Genomic_DNA"/>
</dbReference>
<sequence length="160" mass="17769">MPGTPRRLSFLPACPMTPDAILHQSASHAQETYYQALVDADLDVLMAIWVDDDSVLCILPSGERLSGLDAIRDTHEEVFAQGGVRVTCHELQSFETATVSVHHVIEQFDFNPPDEAPQRFLAYATNVFLRTPHGWQLMLHHASQAGDEIELSTPAPTQLH</sequence>
<dbReference type="eggNOG" id="COG4319">
    <property type="taxonomic scope" value="Bacteria"/>
</dbReference>
<name>E7RYC3_9BURK</name>
<proteinExistence type="predicted"/>
<evidence type="ECO:0000313" key="3">
    <source>
        <dbReference type="Proteomes" id="UP000011021"/>
    </source>
</evidence>